<keyword evidence="9" id="KW-1185">Reference proteome</keyword>
<evidence type="ECO:0000256" key="3">
    <source>
        <dbReference type="ARBA" id="ARBA00022827"/>
    </source>
</evidence>
<dbReference type="Gene3D" id="3.50.50.60">
    <property type="entry name" value="FAD/NAD(P)-binding domain"/>
    <property type="match status" value="1"/>
</dbReference>
<dbReference type="GO" id="GO:0016709">
    <property type="term" value="F:oxidoreductase activity, acting on paired donors, with incorporation or reduction of molecular oxygen, NAD(P)H as one donor, and incorporation of one atom of oxygen"/>
    <property type="evidence" value="ECO:0007669"/>
    <property type="project" value="UniProtKB-ARBA"/>
</dbReference>
<dbReference type="VEuPathDB" id="FungiDB:BO71DRAFT_337777"/>
<accession>A0A319CVR7</accession>
<keyword evidence="5" id="KW-0732">Signal</keyword>
<evidence type="ECO:0000256" key="1">
    <source>
        <dbReference type="ARBA" id="ARBA00007801"/>
    </source>
</evidence>
<keyword evidence="4" id="KW-0560">Oxidoreductase</keyword>
<dbReference type="SUPFAM" id="SSF52833">
    <property type="entry name" value="Thioredoxin-like"/>
    <property type="match status" value="1"/>
</dbReference>
<evidence type="ECO:0000256" key="5">
    <source>
        <dbReference type="SAM" id="SignalP"/>
    </source>
</evidence>
<feature type="chain" id="PRO_5016246212" description="FAD binding domain protein" evidence="5">
    <location>
        <begin position="18"/>
        <end position="591"/>
    </location>
</feature>
<organism evidence="8 9">
    <name type="scientific">Aspergillus ellipticus CBS 707.79</name>
    <dbReference type="NCBI Taxonomy" id="1448320"/>
    <lineage>
        <taxon>Eukaryota</taxon>
        <taxon>Fungi</taxon>
        <taxon>Dikarya</taxon>
        <taxon>Ascomycota</taxon>
        <taxon>Pezizomycotina</taxon>
        <taxon>Eurotiomycetes</taxon>
        <taxon>Eurotiomycetidae</taxon>
        <taxon>Eurotiales</taxon>
        <taxon>Aspergillaceae</taxon>
        <taxon>Aspergillus</taxon>
        <taxon>Aspergillus subgen. Circumdati</taxon>
    </lineage>
</organism>
<dbReference type="PANTHER" id="PTHR43004">
    <property type="entry name" value="TRK SYSTEM POTASSIUM UPTAKE PROTEIN"/>
    <property type="match status" value="1"/>
</dbReference>
<dbReference type="InterPro" id="IPR012941">
    <property type="entry name" value="Phe_hydrox_C_dim_dom"/>
</dbReference>
<evidence type="ECO:0008006" key="10">
    <source>
        <dbReference type="Google" id="ProtNLM"/>
    </source>
</evidence>
<feature type="non-terminal residue" evidence="8">
    <location>
        <position position="1"/>
    </location>
</feature>
<dbReference type="Pfam" id="PF07976">
    <property type="entry name" value="Phe_hydrox_dim"/>
    <property type="match status" value="1"/>
</dbReference>
<feature type="domain" description="Phenol hydroxylase-like C-terminal dimerisation" evidence="7">
    <location>
        <begin position="434"/>
        <end position="574"/>
    </location>
</feature>
<dbReference type="AlphaFoldDB" id="A0A319CVR7"/>
<dbReference type="STRING" id="1448320.A0A319CVR7"/>
<name>A0A319CVR7_9EURO</name>
<evidence type="ECO:0000259" key="6">
    <source>
        <dbReference type="Pfam" id="PF01494"/>
    </source>
</evidence>
<sequence>GPAGLVLSVLLARLGLRDPDAILCVEPRPSPLPCGRADGLVCRTLETFHELGIYEEVMEIGLQVAETVAWAELPGAERIQRTARHSSSLHMPPSRVPHVASCPQGQIERALARELTRYMPSALERGSQVIDVQLDAEGDAARPVRVTLRDAAGQDRVVRCRFLVGADGAHSTVRRRVGIAMLGDPSDSAWGVIDFVPDTDYPDIRRLGSVHTSRGSVLHFPRERNVDGDWLCRFYVDMNELDDDRDEEEREIKSPTHPRARVTPERILERMAHIFAPYRMRLKPGTQVEWASTYEVGRRVASQFAIADAQGLPRVFLVGDACHTHSPKVGQGMNVSIADSYNLAWKLAHVLRGISREPKALLDSYVGERHAVAQQLLDMDERWFRFEYATKHAGHQDDYSQGRAELLSRITGFVSGYGIEYDDGYLTHPTTKDGAVRPGRRLQHAALERFADNLTCDLHDELIPDGRWKVLLFASVDLQQPGGRSAKALQALYEDVLPAFVPGVLLGITICPGIPMRDVDWTALPAGVKREAEMKTFIASQATYEQCGLSVEGGAVILMRPDGVVGMLADLEEVFETGNLASMLETVIKTV</sequence>
<protein>
    <recommendedName>
        <fullName evidence="10">FAD binding domain protein</fullName>
    </recommendedName>
</protein>
<dbReference type="PRINTS" id="PR00420">
    <property type="entry name" value="RNGMNOXGNASE"/>
</dbReference>
<dbReference type="Gene3D" id="3.40.30.20">
    <property type="match status" value="1"/>
</dbReference>
<dbReference type="Gene3D" id="3.30.9.10">
    <property type="entry name" value="D-Amino Acid Oxidase, subunit A, domain 2"/>
    <property type="match status" value="1"/>
</dbReference>
<dbReference type="PANTHER" id="PTHR43004:SF15">
    <property type="entry name" value="MONOOXYGENASE, PUTATIVE (AFU_ORTHOLOGUE AFUA_6G03030)-RELATED"/>
    <property type="match status" value="1"/>
</dbReference>
<evidence type="ECO:0000313" key="8">
    <source>
        <dbReference type="EMBL" id="PYH88930.1"/>
    </source>
</evidence>
<proteinExistence type="inferred from homology"/>
<evidence type="ECO:0000313" key="9">
    <source>
        <dbReference type="Proteomes" id="UP000247810"/>
    </source>
</evidence>
<comment type="similarity">
    <text evidence="1">Belongs to the PheA/TfdB FAD monooxygenase family.</text>
</comment>
<reference evidence="8 9" key="1">
    <citation type="submission" date="2018-02" db="EMBL/GenBank/DDBJ databases">
        <title>The genomes of Aspergillus section Nigri reveals drivers in fungal speciation.</title>
        <authorList>
            <consortium name="DOE Joint Genome Institute"/>
            <person name="Vesth T.C."/>
            <person name="Nybo J."/>
            <person name="Theobald S."/>
            <person name="Brandl J."/>
            <person name="Frisvad J.C."/>
            <person name="Nielsen K.F."/>
            <person name="Lyhne E.K."/>
            <person name="Kogle M.E."/>
            <person name="Kuo A."/>
            <person name="Riley R."/>
            <person name="Clum A."/>
            <person name="Nolan M."/>
            <person name="Lipzen A."/>
            <person name="Salamov A."/>
            <person name="Henrissat B."/>
            <person name="Wiebenga A."/>
            <person name="De vries R.P."/>
            <person name="Grigoriev I.V."/>
            <person name="Mortensen U.H."/>
            <person name="Andersen M.R."/>
            <person name="Baker S.E."/>
        </authorList>
    </citation>
    <scope>NUCLEOTIDE SEQUENCE [LARGE SCALE GENOMIC DNA]</scope>
    <source>
        <strain evidence="8 9">CBS 707.79</strain>
    </source>
</reference>
<dbReference type="Pfam" id="PF01494">
    <property type="entry name" value="FAD_binding_3"/>
    <property type="match status" value="1"/>
</dbReference>
<feature type="domain" description="FAD-binding" evidence="6">
    <location>
        <begin position="1"/>
        <end position="378"/>
    </location>
</feature>
<dbReference type="InterPro" id="IPR002938">
    <property type="entry name" value="FAD-bd"/>
</dbReference>
<feature type="signal peptide" evidence="5">
    <location>
        <begin position="1"/>
        <end position="17"/>
    </location>
</feature>
<evidence type="ECO:0000259" key="7">
    <source>
        <dbReference type="Pfam" id="PF07976"/>
    </source>
</evidence>
<dbReference type="SUPFAM" id="SSF51905">
    <property type="entry name" value="FAD/NAD(P)-binding domain"/>
    <property type="match status" value="1"/>
</dbReference>
<dbReference type="GO" id="GO:0071949">
    <property type="term" value="F:FAD binding"/>
    <property type="evidence" value="ECO:0007669"/>
    <property type="project" value="InterPro"/>
</dbReference>
<keyword evidence="3" id="KW-0274">FAD</keyword>
<dbReference type="SUPFAM" id="SSF54373">
    <property type="entry name" value="FAD-linked reductases, C-terminal domain"/>
    <property type="match status" value="1"/>
</dbReference>
<keyword evidence="2" id="KW-0285">Flavoprotein</keyword>
<gene>
    <name evidence="8" type="ORF">BO71DRAFT_337777</name>
</gene>
<evidence type="ECO:0000256" key="2">
    <source>
        <dbReference type="ARBA" id="ARBA00022630"/>
    </source>
</evidence>
<dbReference type="InterPro" id="IPR036249">
    <property type="entry name" value="Thioredoxin-like_sf"/>
</dbReference>
<dbReference type="Proteomes" id="UP000247810">
    <property type="component" value="Unassembled WGS sequence"/>
</dbReference>
<dbReference type="InterPro" id="IPR038220">
    <property type="entry name" value="PHOX_C_sf"/>
</dbReference>
<dbReference type="EMBL" id="KZ826057">
    <property type="protein sequence ID" value="PYH88930.1"/>
    <property type="molecule type" value="Genomic_DNA"/>
</dbReference>
<dbReference type="OrthoDB" id="1716816at2759"/>
<dbReference type="InterPro" id="IPR050641">
    <property type="entry name" value="RIFMO-like"/>
</dbReference>
<dbReference type="InterPro" id="IPR036188">
    <property type="entry name" value="FAD/NAD-bd_sf"/>
</dbReference>
<evidence type="ECO:0000256" key="4">
    <source>
        <dbReference type="ARBA" id="ARBA00023002"/>
    </source>
</evidence>